<evidence type="ECO:0000313" key="1">
    <source>
        <dbReference type="EMBL" id="MPN23592.1"/>
    </source>
</evidence>
<dbReference type="InterPro" id="IPR036439">
    <property type="entry name" value="Dockerin_dom_sf"/>
</dbReference>
<dbReference type="EMBL" id="VSSQ01072151">
    <property type="protein sequence ID" value="MPN23592.1"/>
    <property type="molecule type" value="Genomic_DNA"/>
</dbReference>
<proteinExistence type="predicted"/>
<dbReference type="Gene3D" id="1.10.1330.10">
    <property type="entry name" value="Dockerin domain"/>
    <property type="match status" value="1"/>
</dbReference>
<name>A0A645GC80_9ZZZZ</name>
<dbReference type="PROSITE" id="PS00018">
    <property type="entry name" value="EF_HAND_1"/>
    <property type="match status" value="1"/>
</dbReference>
<comment type="caution">
    <text evidence="1">The sequence shown here is derived from an EMBL/GenBank/DDBJ whole genome shotgun (WGS) entry which is preliminary data.</text>
</comment>
<dbReference type="GO" id="GO:0000272">
    <property type="term" value="P:polysaccharide catabolic process"/>
    <property type="evidence" value="ECO:0007669"/>
    <property type="project" value="InterPro"/>
</dbReference>
<sequence>MNGSGEIIKEYTVIIFGDVNGDGYVDLFDAGYVVSAANMEVELSGAILKAGDVNKDGVIDAYDVTSMISLANMETTISQTGDNVVIPLN</sequence>
<protein>
    <recommendedName>
        <fullName evidence="2">Dockerin domain-containing protein</fullName>
    </recommendedName>
</protein>
<reference evidence="1" key="1">
    <citation type="submission" date="2019-08" db="EMBL/GenBank/DDBJ databases">
        <authorList>
            <person name="Kucharzyk K."/>
            <person name="Murdoch R.W."/>
            <person name="Higgins S."/>
            <person name="Loffler F."/>
        </authorList>
    </citation>
    <scope>NUCLEOTIDE SEQUENCE</scope>
</reference>
<evidence type="ECO:0008006" key="2">
    <source>
        <dbReference type="Google" id="ProtNLM"/>
    </source>
</evidence>
<dbReference type="Pfam" id="PF00404">
    <property type="entry name" value="Dockerin_1"/>
    <property type="match status" value="1"/>
</dbReference>
<organism evidence="1">
    <name type="scientific">bioreactor metagenome</name>
    <dbReference type="NCBI Taxonomy" id="1076179"/>
    <lineage>
        <taxon>unclassified sequences</taxon>
        <taxon>metagenomes</taxon>
        <taxon>ecological metagenomes</taxon>
    </lineage>
</organism>
<dbReference type="InterPro" id="IPR002105">
    <property type="entry name" value="Dockerin_1_rpt"/>
</dbReference>
<dbReference type="GO" id="GO:0004553">
    <property type="term" value="F:hydrolase activity, hydrolyzing O-glycosyl compounds"/>
    <property type="evidence" value="ECO:0007669"/>
    <property type="project" value="InterPro"/>
</dbReference>
<dbReference type="InterPro" id="IPR018247">
    <property type="entry name" value="EF_Hand_1_Ca_BS"/>
</dbReference>
<gene>
    <name evidence="1" type="ORF">SDC9_170984</name>
</gene>
<dbReference type="AlphaFoldDB" id="A0A645GC80"/>
<dbReference type="SUPFAM" id="SSF63446">
    <property type="entry name" value="Type I dockerin domain"/>
    <property type="match status" value="1"/>
</dbReference>
<dbReference type="CDD" id="cd14256">
    <property type="entry name" value="Dockerin_I"/>
    <property type="match status" value="1"/>
</dbReference>
<accession>A0A645GC80</accession>